<organism evidence="10 11">
    <name type="scientific">Bipolaricaulis sibiricus</name>
    <dbReference type="NCBI Taxonomy" id="2501609"/>
    <lineage>
        <taxon>Bacteria</taxon>
        <taxon>Candidatus Bipolaricaulota</taxon>
        <taxon>Candidatus Bipolaricaulia</taxon>
        <taxon>Candidatus Bipolaricaulales</taxon>
        <taxon>Candidatus Bipolaricaulaceae</taxon>
        <taxon>Candidatus Bipolaricaulis</taxon>
    </lineage>
</organism>
<reference evidence="11" key="1">
    <citation type="submission" date="2018-12" db="EMBL/GenBank/DDBJ databases">
        <title>Complete genome sequence of an uncultured bacterium of the candidate phylum Bipolaricaulota.</title>
        <authorList>
            <person name="Kadnikov V.V."/>
            <person name="Mardanov A.V."/>
            <person name="Beletsky A.V."/>
            <person name="Frank Y.A."/>
            <person name="Karnachuk O.V."/>
            <person name="Ravin N.V."/>
        </authorList>
    </citation>
    <scope>NUCLEOTIDE SEQUENCE [LARGE SCALE GENOMIC DNA]</scope>
</reference>
<dbReference type="GO" id="GO:0009011">
    <property type="term" value="F:alpha-1,4-glucan glucosyltransferase (ADP-glucose donor) activity"/>
    <property type="evidence" value="ECO:0007669"/>
    <property type="project" value="UniProtKB-UniRule"/>
</dbReference>
<dbReference type="Pfam" id="PF00534">
    <property type="entry name" value="Glycos_transf_1"/>
    <property type="match status" value="1"/>
</dbReference>
<dbReference type="InterPro" id="IPR011835">
    <property type="entry name" value="GS/SS"/>
</dbReference>
<dbReference type="NCBIfam" id="NF001899">
    <property type="entry name" value="PRK00654.1-2"/>
    <property type="match status" value="1"/>
</dbReference>
<dbReference type="PANTHER" id="PTHR45825">
    <property type="entry name" value="GRANULE-BOUND STARCH SYNTHASE 1, CHLOROPLASTIC/AMYLOPLASTIC"/>
    <property type="match status" value="1"/>
</dbReference>
<dbReference type="GO" id="GO:0005978">
    <property type="term" value="P:glycogen biosynthetic process"/>
    <property type="evidence" value="ECO:0007669"/>
    <property type="project" value="UniProtKB-UniRule"/>
</dbReference>
<dbReference type="UniPathway" id="UPA00164"/>
<evidence type="ECO:0000256" key="5">
    <source>
        <dbReference type="ARBA" id="ARBA00022679"/>
    </source>
</evidence>
<evidence type="ECO:0000256" key="7">
    <source>
        <dbReference type="HAMAP-Rule" id="MF_00484"/>
    </source>
</evidence>
<evidence type="ECO:0000313" key="11">
    <source>
        <dbReference type="Proteomes" id="UP000287233"/>
    </source>
</evidence>
<name>A0A410FVC5_BIPS1</name>
<evidence type="ECO:0000256" key="3">
    <source>
        <dbReference type="ARBA" id="ARBA00010281"/>
    </source>
</evidence>
<dbReference type="HAMAP" id="MF_00484">
    <property type="entry name" value="Glycogen_synth"/>
    <property type="match status" value="1"/>
</dbReference>
<dbReference type="PANTHER" id="PTHR45825:SF11">
    <property type="entry name" value="ALPHA AMYLASE DOMAIN-CONTAINING PROTEIN"/>
    <property type="match status" value="1"/>
</dbReference>
<evidence type="ECO:0000256" key="4">
    <source>
        <dbReference type="ARBA" id="ARBA00022676"/>
    </source>
</evidence>
<dbReference type="Gene3D" id="3.40.50.2000">
    <property type="entry name" value="Glycogen Phosphorylase B"/>
    <property type="match status" value="2"/>
</dbReference>
<feature type="domain" description="Starch synthase catalytic" evidence="9">
    <location>
        <begin position="2"/>
        <end position="227"/>
    </location>
</feature>
<evidence type="ECO:0000259" key="8">
    <source>
        <dbReference type="Pfam" id="PF00534"/>
    </source>
</evidence>
<protein>
    <recommendedName>
        <fullName evidence="7">Glycogen synthase</fullName>
        <ecNumber evidence="7">2.4.1.21</ecNumber>
    </recommendedName>
    <alternativeName>
        <fullName evidence="7">Starch [bacterial glycogen] synthase</fullName>
    </alternativeName>
</protein>
<keyword evidence="4 7" id="KW-0328">Glycosyltransferase</keyword>
<feature type="domain" description="Glycosyl transferase family 1" evidence="8">
    <location>
        <begin position="285"/>
        <end position="432"/>
    </location>
</feature>
<comment type="function">
    <text evidence="2 7">Synthesizes alpha-1,4-glucan chains using ADP-glucose.</text>
</comment>
<proteinExistence type="inferred from homology"/>
<dbReference type="InterPro" id="IPR013534">
    <property type="entry name" value="Starch_synth_cat_dom"/>
</dbReference>
<evidence type="ECO:0000259" key="9">
    <source>
        <dbReference type="Pfam" id="PF08323"/>
    </source>
</evidence>
<evidence type="ECO:0000313" key="10">
    <source>
        <dbReference type="EMBL" id="QAA76983.1"/>
    </source>
</evidence>
<dbReference type="Pfam" id="PF08323">
    <property type="entry name" value="Glyco_transf_5"/>
    <property type="match status" value="1"/>
</dbReference>
<evidence type="ECO:0000256" key="6">
    <source>
        <dbReference type="ARBA" id="ARBA00023056"/>
    </source>
</evidence>
<comment type="similarity">
    <text evidence="3 7">Belongs to the glycosyltransferase 1 family. Bacterial/plant glycogen synthase subfamily.</text>
</comment>
<sequence length="471" mass="51681">MRVLFAAAELAPFAKVGGLGDVAAALPAALSRLGVDVRVAVPKYRGVLAGAGPIATFDVPVGGDNRRCTVFEGRLPTADVPVYFLGHDPYFDRSGVYGEGGSGYPDELERFTFLSRAALELGPAVGWIPQVIHAHDWHTALIPVSLRSGTADLHAASVFTIHNLAYQGRFSKERAAKLGLNPAEAQAVARDGEINLLQGAIRTADWITTVSPSYAQEILDRGEGLELELRARRNTLIGILNGIDTELWNPQTDPHLWSPYSVARLAGKGENKRALKQALGLDPAEVPLVGMVSRLAEQKGFDLVIEGFEGMLALGIQLVILGEGDPRYANFLQEGERRFPGRVRALVEFSERWAHRIEAGADIFLMPSRFEPAGLNQLYSLRYGAVPVVRATGGLRDTVQDFDPVLDRGNGFTFEDYTTEAMLGALRRAVDLWHHDPHAWHRLVVRGMTEDHSWDAPAREYRALYDRILGH</sequence>
<dbReference type="NCBIfam" id="TIGR02095">
    <property type="entry name" value="glgA"/>
    <property type="match status" value="1"/>
</dbReference>
<dbReference type="Proteomes" id="UP000287233">
    <property type="component" value="Chromosome"/>
</dbReference>
<comment type="pathway">
    <text evidence="7">Glycan biosynthesis; glycogen biosynthesis.</text>
</comment>
<gene>
    <name evidence="7" type="primary">glgA</name>
    <name evidence="10" type="ORF">BIP78_1217</name>
</gene>
<dbReference type="EMBL" id="CP034928">
    <property type="protein sequence ID" value="QAA76983.1"/>
    <property type="molecule type" value="Genomic_DNA"/>
</dbReference>
<dbReference type="EC" id="2.4.1.21" evidence="7"/>
<evidence type="ECO:0000256" key="1">
    <source>
        <dbReference type="ARBA" id="ARBA00001478"/>
    </source>
</evidence>
<keyword evidence="5 7" id="KW-0808">Transferase</keyword>
<feature type="binding site" evidence="7">
    <location>
        <position position="15"/>
    </location>
    <ligand>
        <name>ADP-alpha-D-glucose</name>
        <dbReference type="ChEBI" id="CHEBI:57498"/>
    </ligand>
</feature>
<accession>A0A410FVC5</accession>
<keyword evidence="6 7" id="KW-0320">Glycogen biosynthesis</keyword>
<dbReference type="KEGG" id="bih:BIP78_1217"/>
<dbReference type="GO" id="GO:0004373">
    <property type="term" value="F:alpha-1,4-glucan glucosyltransferase (UDP-glucose donor) activity"/>
    <property type="evidence" value="ECO:0007669"/>
    <property type="project" value="InterPro"/>
</dbReference>
<dbReference type="SUPFAM" id="SSF53756">
    <property type="entry name" value="UDP-Glycosyltransferase/glycogen phosphorylase"/>
    <property type="match status" value="1"/>
</dbReference>
<evidence type="ECO:0000256" key="2">
    <source>
        <dbReference type="ARBA" id="ARBA00002764"/>
    </source>
</evidence>
<dbReference type="CDD" id="cd03791">
    <property type="entry name" value="GT5_Glycogen_synthase_DULL1-like"/>
    <property type="match status" value="1"/>
</dbReference>
<comment type="catalytic activity">
    <reaction evidence="1 7">
        <text>[(1-&gt;4)-alpha-D-glucosyl](n) + ADP-alpha-D-glucose = [(1-&gt;4)-alpha-D-glucosyl](n+1) + ADP + H(+)</text>
        <dbReference type="Rhea" id="RHEA:18189"/>
        <dbReference type="Rhea" id="RHEA-COMP:9584"/>
        <dbReference type="Rhea" id="RHEA-COMP:9587"/>
        <dbReference type="ChEBI" id="CHEBI:15378"/>
        <dbReference type="ChEBI" id="CHEBI:15444"/>
        <dbReference type="ChEBI" id="CHEBI:57498"/>
        <dbReference type="ChEBI" id="CHEBI:456216"/>
        <dbReference type="EC" id="2.4.1.21"/>
    </reaction>
</comment>
<dbReference type="AlphaFoldDB" id="A0A410FVC5"/>
<dbReference type="InterPro" id="IPR001296">
    <property type="entry name" value="Glyco_trans_1"/>
</dbReference>